<keyword evidence="2" id="KW-0472">Membrane</keyword>
<accession>A0AAQ0BWE3</accession>
<protein>
    <submittedName>
        <fullName evidence="3">Uncharacterized protein</fullName>
    </submittedName>
</protein>
<evidence type="ECO:0000313" key="4">
    <source>
        <dbReference type="Proteomes" id="UP000595220"/>
    </source>
</evidence>
<name>A0AAQ0BWE3_9ACTO</name>
<proteinExistence type="predicted"/>
<dbReference type="AlphaFoldDB" id="A0AAQ0BWE3"/>
<evidence type="ECO:0000256" key="2">
    <source>
        <dbReference type="SAM" id="Phobius"/>
    </source>
</evidence>
<keyword evidence="4" id="KW-1185">Reference proteome</keyword>
<feature type="transmembrane region" description="Helical" evidence="2">
    <location>
        <begin position="24"/>
        <end position="40"/>
    </location>
</feature>
<keyword evidence="2" id="KW-1133">Transmembrane helix</keyword>
<evidence type="ECO:0000256" key="1">
    <source>
        <dbReference type="SAM" id="MobiDB-lite"/>
    </source>
</evidence>
<organism evidence="3 4">
    <name type="scientific">Schaalia meyeri</name>
    <dbReference type="NCBI Taxonomy" id="52773"/>
    <lineage>
        <taxon>Bacteria</taxon>
        <taxon>Bacillati</taxon>
        <taxon>Actinomycetota</taxon>
        <taxon>Actinomycetes</taxon>
        <taxon>Actinomycetales</taxon>
        <taxon>Actinomycetaceae</taxon>
        <taxon>Schaalia</taxon>
    </lineage>
</organism>
<reference evidence="3 4" key="1">
    <citation type="submission" date="2020-12" db="EMBL/GenBank/DDBJ databases">
        <title>FDA dAtabase for Regulatory Grade micrObial Sequences (FDA-ARGOS): Supporting development and validation of Infectious Disease Dx tests.</title>
        <authorList>
            <person name="Sproer C."/>
            <person name="Gronow S."/>
            <person name="Severitt S."/>
            <person name="Schroder I."/>
            <person name="Tallon L."/>
            <person name="Sadzewicz L."/>
            <person name="Zhao X."/>
            <person name="Boylan J."/>
            <person name="Ott S."/>
            <person name="Bowen H."/>
            <person name="Vavikolanu K."/>
            <person name="Mehta A."/>
            <person name="Aluvathingal J."/>
            <person name="Nadendla S."/>
            <person name="Lowell S."/>
            <person name="Myers T."/>
            <person name="Yan Y."/>
            <person name="Sichtig H."/>
        </authorList>
    </citation>
    <scope>NUCLEOTIDE SEQUENCE [LARGE SCALE GENOMIC DNA]</scope>
    <source>
        <strain evidence="3 4">FDAARGOS_985</strain>
    </source>
</reference>
<dbReference type="Proteomes" id="UP000595220">
    <property type="component" value="Chromosome"/>
</dbReference>
<evidence type="ECO:0000313" key="3">
    <source>
        <dbReference type="EMBL" id="QQC43856.1"/>
    </source>
</evidence>
<feature type="compositionally biased region" description="Polar residues" evidence="1">
    <location>
        <begin position="74"/>
        <end position="87"/>
    </location>
</feature>
<gene>
    <name evidence="3" type="ORF">I6H42_08880</name>
</gene>
<keyword evidence="2" id="KW-0812">Transmembrane</keyword>
<feature type="region of interest" description="Disordered" evidence="1">
    <location>
        <begin position="51"/>
        <end position="87"/>
    </location>
</feature>
<sequence>MLTLVLRVVEEVAPNLADNPTTRHIIYVCIGVVIALVAWFKRQSTMARVCPPAPDGGIEDNPTAYQTPAPPNDGFQQIDDTTIPQPH</sequence>
<dbReference type="RefSeq" id="WP_074633100.1">
    <property type="nucleotide sequence ID" value="NZ_CP066065.1"/>
</dbReference>
<dbReference type="EMBL" id="CP066065">
    <property type="protein sequence ID" value="QQC43856.1"/>
    <property type="molecule type" value="Genomic_DNA"/>
</dbReference>